<evidence type="ECO:0000256" key="1">
    <source>
        <dbReference type="SAM" id="MobiDB-lite"/>
    </source>
</evidence>
<dbReference type="InterPro" id="IPR022029">
    <property type="entry name" value="YoaR-like_PG-bd"/>
</dbReference>
<evidence type="ECO:0000259" key="2">
    <source>
        <dbReference type="Pfam" id="PF12229"/>
    </source>
</evidence>
<reference evidence="3 4" key="1">
    <citation type="submission" date="2023-09" db="EMBL/GenBank/DDBJ databases">
        <title>Complete Genome and Methylome dissection of Bacillus brevis NEB573 original source of BbsI restriction endonuclease.</title>
        <authorList>
            <person name="Fomenkov A."/>
            <person name="Roberts R.D."/>
        </authorList>
    </citation>
    <scope>NUCLEOTIDE SEQUENCE [LARGE SCALE GENOMIC DNA]</scope>
    <source>
        <strain evidence="3 4">NEB573</strain>
    </source>
</reference>
<gene>
    <name evidence="3" type="ORF">RGB73_07970</name>
</gene>
<dbReference type="Pfam" id="PF12229">
    <property type="entry name" value="PG_binding_4"/>
    <property type="match status" value="1"/>
</dbReference>
<dbReference type="PANTHER" id="PTHR35788:SF1">
    <property type="entry name" value="EXPORTED PROTEIN"/>
    <property type="match status" value="1"/>
</dbReference>
<dbReference type="Proteomes" id="UP001256827">
    <property type="component" value="Chromosome"/>
</dbReference>
<dbReference type="InterPro" id="IPR052913">
    <property type="entry name" value="Glycopeptide_resist_protein"/>
</dbReference>
<dbReference type="InterPro" id="IPR007391">
    <property type="entry name" value="Vancomycin_resist_VanW"/>
</dbReference>
<evidence type="ECO:0000313" key="4">
    <source>
        <dbReference type="Proteomes" id="UP001256827"/>
    </source>
</evidence>
<feature type="domain" description="YoaR-like putative peptidoglycan binding" evidence="2">
    <location>
        <begin position="46"/>
        <end position="99"/>
    </location>
</feature>
<dbReference type="PANTHER" id="PTHR35788">
    <property type="entry name" value="EXPORTED PROTEIN-RELATED"/>
    <property type="match status" value="1"/>
</dbReference>
<keyword evidence="4" id="KW-1185">Reference proteome</keyword>
<organism evidence="3 4">
    <name type="scientific">Brevibacillus brevis</name>
    <name type="common">Bacillus brevis</name>
    <dbReference type="NCBI Taxonomy" id="1393"/>
    <lineage>
        <taxon>Bacteria</taxon>
        <taxon>Bacillati</taxon>
        <taxon>Bacillota</taxon>
        <taxon>Bacilli</taxon>
        <taxon>Bacillales</taxon>
        <taxon>Paenibacillaceae</taxon>
        <taxon>Brevibacillus</taxon>
    </lineage>
</organism>
<dbReference type="RefSeq" id="WP_310770722.1">
    <property type="nucleotide sequence ID" value="NZ_CP134050.1"/>
</dbReference>
<dbReference type="EMBL" id="CP134050">
    <property type="protein sequence ID" value="WNC16242.1"/>
    <property type="molecule type" value="Genomic_DNA"/>
</dbReference>
<evidence type="ECO:0000313" key="3">
    <source>
        <dbReference type="EMBL" id="WNC16242.1"/>
    </source>
</evidence>
<proteinExistence type="predicted"/>
<name>A0ABY9TBF5_BREBE</name>
<accession>A0ABY9TBF5</accession>
<sequence>MGYAWTLALLLLANPLDPFPFLQVEMDGKTVAMLDRADYTAPWEGVPLVDENRLRDTMQRLAEKVYVEPINATISDSGAVVPDKKGRKLNEADFLTQFYSYYYEGSSGTLKATYQDIYPKVDLALMTQVRKKMIGQYTTYFNPRNKNRSHNIDLASRAINNTVVLPGEIFSFNKVVGKRTRAKGYLQAPIIVRGELSEGIGGGICQVSSTLFNAVDNAGLHIVQRYSHSRDVAYVRPGRDATVSWYGPDFVFQNKYAYPILIRAKAFGGNMYVSVHSFPEIEYEPRHVPSVSRRTPEEAPAIPPIVDELTAPE</sequence>
<dbReference type="Pfam" id="PF04294">
    <property type="entry name" value="VanW"/>
    <property type="match status" value="1"/>
</dbReference>
<protein>
    <submittedName>
        <fullName evidence="3">VanW family protein</fullName>
    </submittedName>
</protein>
<feature type="region of interest" description="Disordered" evidence="1">
    <location>
        <begin position="290"/>
        <end position="313"/>
    </location>
</feature>